<feature type="transmembrane region" description="Helical" evidence="1">
    <location>
        <begin position="6"/>
        <end position="26"/>
    </location>
</feature>
<dbReference type="EnsemblMetazoa" id="ENSAATROPT005081">
    <property type="protein sequence ID" value="ENSAATROPP004782"/>
    <property type="gene ID" value="ENSAATROPG004051"/>
</dbReference>
<keyword evidence="1" id="KW-0812">Transmembrane</keyword>
<evidence type="ECO:0000313" key="3">
    <source>
        <dbReference type="Proteomes" id="UP000075880"/>
    </source>
</evidence>
<reference evidence="2" key="1">
    <citation type="submission" date="2024-04" db="UniProtKB">
        <authorList>
            <consortium name="EnsemblMetazoa"/>
        </authorList>
    </citation>
    <scope>IDENTIFICATION</scope>
    <source>
        <strain evidence="2">EBRO</strain>
    </source>
</reference>
<protein>
    <submittedName>
        <fullName evidence="2">Uncharacterized protein</fullName>
    </submittedName>
</protein>
<keyword evidence="1" id="KW-1133">Transmembrane helix</keyword>
<dbReference type="Proteomes" id="UP000075880">
    <property type="component" value="Unassembled WGS sequence"/>
</dbReference>
<accession>A0AAG5D0M6</accession>
<organism evidence="2 3">
    <name type="scientific">Anopheles atroparvus</name>
    <name type="common">European mosquito</name>
    <dbReference type="NCBI Taxonomy" id="41427"/>
    <lineage>
        <taxon>Eukaryota</taxon>
        <taxon>Metazoa</taxon>
        <taxon>Ecdysozoa</taxon>
        <taxon>Arthropoda</taxon>
        <taxon>Hexapoda</taxon>
        <taxon>Insecta</taxon>
        <taxon>Pterygota</taxon>
        <taxon>Neoptera</taxon>
        <taxon>Endopterygota</taxon>
        <taxon>Diptera</taxon>
        <taxon>Nematocera</taxon>
        <taxon>Culicoidea</taxon>
        <taxon>Culicidae</taxon>
        <taxon>Anophelinae</taxon>
        <taxon>Anopheles</taxon>
    </lineage>
</organism>
<proteinExistence type="predicted"/>
<dbReference type="AlphaFoldDB" id="A0AAG5D0M6"/>
<keyword evidence="3" id="KW-1185">Reference proteome</keyword>
<name>A0AAG5D0M6_ANOAO</name>
<evidence type="ECO:0000313" key="2">
    <source>
        <dbReference type="EnsemblMetazoa" id="ENSAATROPP004782"/>
    </source>
</evidence>
<sequence length="27" mass="3085">MYLDVMPSSWVATVSVQMIVLVFAHFL</sequence>
<evidence type="ECO:0000256" key="1">
    <source>
        <dbReference type="SAM" id="Phobius"/>
    </source>
</evidence>
<keyword evidence="1" id="KW-0472">Membrane</keyword>